<sequence>MSRIVRSGGAILRSGYRSEKANETAISMKITIWKPLRNVNSGEEPRSSKRTFDENENLVMKKVQMRENICRTLNQMTKINLMMLNRPPRSGSMR</sequence>
<evidence type="ECO:0000313" key="1">
    <source>
        <dbReference type="EMBL" id="KAF3489799.1"/>
    </source>
</evidence>
<comment type="caution">
    <text evidence="1">The sequence shown here is derived from an EMBL/GenBank/DDBJ whole genome shotgun (WGS) entry which is preliminary data.</text>
</comment>
<gene>
    <name evidence="1" type="ORF">F2Q69_00054762</name>
</gene>
<evidence type="ECO:0000313" key="2">
    <source>
        <dbReference type="Proteomes" id="UP000712600"/>
    </source>
</evidence>
<proteinExistence type="predicted"/>
<reference evidence="1" key="1">
    <citation type="submission" date="2019-12" db="EMBL/GenBank/DDBJ databases">
        <title>Genome sequencing and annotation of Brassica cretica.</title>
        <authorList>
            <person name="Studholme D.J."/>
            <person name="Sarris P."/>
        </authorList>
    </citation>
    <scope>NUCLEOTIDE SEQUENCE</scope>
    <source>
        <strain evidence="1">PFS-109/04</strain>
        <tissue evidence="1">Leaf</tissue>
    </source>
</reference>
<dbReference type="Proteomes" id="UP000712600">
    <property type="component" value="Unassembled WGS sequence"/>
</dbReference>
<protein>
    <submittedName>
        <fullName evidence="1">Uncharacterized protein</fullName>
    </submittedName>
</protein>
<name>A0A8S9N8I6_BRACR</name>
<dbReference type="EMBL" id="QGKX02002183">
    <property type="protein sequence ID" value="KAF3489799.1"/>
    <property type="molecule type" value="Genomic_DNA"/>
</dbReference>
<accession>A0A8S9N8I6</accession>
<organism evidence="1 2">
    <name type="scientific">Brassica cretica</name>
    <name type="common">Mustard</name>
    <dbReference type="NCBI Taxonomy" id="69181"/>
    <lineage>
        <taxon>Eukaryota</taxon>
        <taxon>Viridiplantae</taxon>
        <taxon>Streptophyta</taxon>
        <taxon>Embryophyta</taxon>
        <taxon>Tracheophyta</taxon>
        <taxon>Spermatophyta</taxon>
        <taxon>Magnoliopsida</taxon>
        <taxon>eudicotyledons</taxon>
        <taxon>Gunneridae</taxon>
        <taxon>Pentapetalae</taxon>
        <taxon>rosids</taxon>
        <taxon>malvids</taxon>
        <taxon>Brassicales</taxon>
        <taxon>Brassicaceae</taxon>
        <taxon>Brassiceae</taxon>
        <taxon>Brassica</taxon>
    </lineage>
</organism>
<dbReference type="AlphaFoldDB" id="A0A8S9N8I6"/>